<evidence type="ECO:0000313" key="2">
    <source>
        <dbReference type="Proteomes" id="UP001177021"/>
    </source>
</evidence>
<organism evidence="1 2">
    <name type="scientific">Trifolium pratense</name>
    <name type="common">Red clover</name>
    <dbReference type="NCBI Taxonomy" id="57577"/>
    <lineage>
        <taxon>Eukaryota</taxon>
        <taxon>Viridiplantae</taxon>
        <taxon>Streptophyta</taxon>
        <taxon>Embryophyta</taxon>
        <taxon>Tracheophyta</taxon>
        <taxon>Spermatophyta</taxon>
        <taxon>Magnoliopsida</taxon>
        <taxon>eudicotyledons</taxon>
        <taxon>Gunneridae</taxon>
        <taxon>Pentapetalae</taxon>
        <taxon>rosids</taxon>
        <taxon>fabids</taxon>
        <taxon>Fabales</taxon>
        <taxon>Fabaceae</taxon>
        <taxon>Papilionoideae</taxon>
        <taxon>50 kb inversion clade</taxon>
        <taxon>NPAAA clade</taxon>
        <taxon>Hologalegina</taxon>
        <taxon>IRL clade</taxon>
        <taxon>Trifolieae</taxon>
        <taxon>Trifolium</taxon>
    </lineage>
</organism>
<name>A0ACB0LYT6_TRIPR</name>
<dbReference type="Proteomes" id="UP001177021">
    <property type="component" value="Unassembled WGS sequence"/>
</dbReference>
<sequence length="78" mass="8843">MDGCWLFSGKIVVKEGTNCCGSCQSQGNDMDLLGLNLMRKSTNKEREKEKRSSKNEKYKADTDLAKTSKTQNQQHTRL</sequence>
<gene>
    <name evidence="1" type="ORF">MILVUS5_LOCUS37057</name>
</gene>
<dbReference type="EMBL" id="CASHSV030000716">
    <property type="protein sequence ID" value="CAJ2673625.1"/>
    <property type="molecule type" value="Genomic_DNA"/>
</dbReference>
<accession>A0ACB0LYT6</accession>
<proteinExistence type="predicted"/>
<evidence type="ECO:0000313" key="1">
    <source>
        <dbReference type="EMBL" id="CAJ2673625.1"/>
    </source>
</evidence>
<protein>
    <submittedName>
        <fullName evidence="1">Uncharacterized protein</fullName>
    </submittedName>
</protein>
<keyword evidence="2" id="KW-1185">Reference proteome</keyword>
<reference evidence="1" key="1">
    <citation type="submission" date="2023-10" db="EMBL/GenBank/DDBJ databases">
        <authorList>
            <person name="Rodriguez Cubillos JULIANA M."/>
            <person name="De Vega J."/>
        </authorList>
    </citation>
    <scope>NUCLEOTIDE SEQUENCE</scope>
</reference>
<comment type="caution">
    <text evidence="1">The sequence shown here is derived from an EMBL/GenBank/DDBJ whole genome shotgun (WGS) entry which is preliminary data.</text>
</comment>